<protein>
    <recommendedName>
        <fullName evidence="3">GTP-binding protein</fullName>
    </recommendedName>
</protein>
<evidence type="ECO:0008006" key="3">
    <source>
        <dbReference type="Google" id="ProtNLM"/>
    </source>
</evidence>
<dbReference type="EMBL" id="AM286690">
    <property type="protein sequence ID" value="CAL18090.1"/>
    <property type="molecule type" value="Genomic_DNA"/>
</dbReference>
<evidence type="ECO:0000313" key="2">
    <source>
        <dbReference type="Proteomes" id="UP000008871"/>
    </source>
</evidence>
<keyword evidence="2" id="KW-1185">Reference proteome</keyword>
<dbReference type="RefSeq" id="WP_011589913.1">
    <property type="nucleotide sequence ID" value="NC_008260.1"/>
</dbReference>
<sequence>MINYNKLLFAGPFGAGKTTAIRAISNSAPISTGTPISTGPEGEKTTTTVAMDYSFINMEGTTVHVYGMPGQDRLAFMRGILMEGAIGAILLLDAAQPSLNDDLQSWLKSLAALSPGPPIVIGLPKPNLHPPPSL</sequence>
<dbReference type="eggNOG" id="COG2229">
    <property type="taxonomic scope" value="Bacteria"/>
</dbReference>
<dbReference type="HOGENOM" id="CLU_077970_2_2_6"/>
<dbReference type="OrthoDB" id="4319884at2"/>
<gene>
    <name evidence="1" type="ordered locus">ABO_2642</name>
</gene>
<name>Q0VL58_ALCBS</name>
<dbReference type="STRING" id="393595.ABO_2642"/>
<dbReference type="KEGG" id="abo:ABO_2642"/>
<dbReference type="SUPFAM" id="SSF52540">
    <property type="entry name" value="P-loop containing nucleoside triphosphate hydrolases"/>
    <property type="match status" value="1"/>
</dbReference>
<dbReference type="CDD" id="cd00882">
    <property type="entry name" value="Ras_like_GTPase"/>
    <property type="match status" value="1"/>
</dbReference>
<reference evidence="1 2" key="1">
    <citation type="journal article" date="2006" name="Nat. Biotechnol.">
        <title>Genome sequence of the ubiquitous hydrocarbon-degrading marine bacterium Alcanivorax borkumensis.</title>
        <authorList>
            <person name="Schneiker S."/>
            <person name="Martins dos Santos V.A.P."/>
            <person name="Bartels D."/>
            <person name="Bekel T."/>
            <person name="Brecht M."/>
            <person name="Buhrmester J."/>
            <person name="Chernikova T.N."/>
            <person name="Denaro R."/>
            <person name="Ferrer M."/>
            <person name="Gertler C."/>
            <person name="Goesmann A."/>
            <person name="Golyshina O.V."/>
            <person name="Kaminski F."/>
            <person name="Khachane A.N."/>
            <person name="Lang S."/>
            <person name="Linke B."/>
            <person name="McHardy A.C."/>
            <person name="Meyer F."/>
            <person name="Nechitaylo T."/>
            <person name="Puehler A."/>
            <person name="Regenhardt D."/>
            <person name="Rupp O."/>
            <person name="Sabirova J.S."/>
            <person name="Selbitschka W."/>
            <person name="Yakimov M.M."/>
            <person name="Timmis K.N."/>
            <person name="Vorhoelter F.-J."/>
            <person name="Weidner S."/>
            <person name="Kaiser O."/>
            <person name="Golyshin P.N."/>
        </authorList>
    </citation>
    <scope>NUCLEOTIDE SEQUENCE [LARGE SCALE GENOMIC DNA]</scope>
    <source>
        <strain evidence="2">ATCC 700651 / DSM 11573 / NCIMB 13689 / SK2</strain>
    </source>
</reference>
<organism evidence="1 2">
    <name type="scientific">Alcanivorax borkumensis (strain ATCC 700651 / DSM 11573 / NCIMB 13689 / SK2)</name>
    <dbReference type="NCBI Taxonomy" id="393595"/>
    <lineage>
        <taxon>Bacteria</taxon>
        <taxon>Pseudomonadati</taxon>
        <taxon>Pseudomonadota</taxon>
        <taxon>Gammaproteobacteria</taxon>
        <taxon>Oceanospirillales</taxon>
        <taxon>Alcanivoracaceae</taxon>
        <taxon>Alcanivorax</taxon>
    </lineage>
</organism>
<dbReference type="AlphaFoldDB" id="Q0VL58"/>
<dbReference type="Proteomes" id="UP000008871">
    <property type="component" value="Chromosome"/>
</dbReference>
<dbReference type="Gene3D" id="3.40.50.300">
    <property type="entry name" value="P-loop containing nucleotide triphosphate hydrolases"/>
    <property type="match status" value="1"/>
</dbReference>
<dbReference type="PANTHER" id="PTHR42708:SF1">
    <property type="entry name" value="GLIDING MOTILITY PROTEIN MGLA"/>
    <property type="match status" value="1"/>
</dbReference>
<dbReference type="InterPro" id="IPR052705">
    <property type="entry name" value="Gliding_Motility_GTPase"/>
</dbReference>
<evidence type="ECO:0000313" key="1">
    <source>
        <dbReference type="EMBL" id="CAL18090.1"/>
    </source>
</evidence>
<dbReference type="PANTHER" id="PTHR42708">
    <property type="entry name" value="ATP/GTP-BINDING PROTEIN-RELATED"/>
    <property type="match status" value="1"/>
</dbReference>
<accession>Q0VL58</accession>
<proteinExistence type="predicted"/>
<dbReference type="InterPro" id="IPR027417">
    <property type="entry name" value="P-loop_NTPase"/>
</dbReference>